<name>A0ABW0P1H6_9HYPH</name>
<reference evidence="3" key="1">
    <citation type="journal article" date="2019" name="Int. J. Syst. Evol. Microbiol.">
        <title>The Global Catalogue of Microorganisms (GCM) 10K type strain sequencing project: providing services to taxonomists for standard genome sequencing and annotation.</title>
        <authorList>
            <consortium name="The Broad Institute Genomics Platform"/>
            <consortium name="The Broad Institute Genome Sequencing Center for Infectious Disease"/>
            <person name="Wu L."/>
            <person name="Ma J."/>
        </authorList>
    </citation>
    <scope>NUCLEOTIDE SEQUENCE [LARGE SCALE GENOMIC DNA]</scope>
    <source>
        <strain evidence="3">CCUG 43117</strain>
    </source>
</reference>
<evidence type="ECO:0000313" key="3">
    <source>
        <dbReference type="Proteomes" id="UP001596060"/>
    </source>
</evidence>
<proteinExistence type="predicted"/>
<gene>
    <name evidence="2" type="ORF">ACFPN9_13170</name>
</gene>
<comment type="caution">
    <text evidence="2">The sequence shown here is derived from an EMBL/GenBank/DDBJ whole genome shotgun (WGS) entry which is preliminary data.</text>
</comment>
<dbReference type="EMBL" id="JBHSLU010000037">
    <property type="protein sequence ID" value="MFC5506208.1"/>
    <property type="molecule type" value="Genomic_DNA"/>
</dbReference>
<organism evidence="2 3">
    <name type="scientific">Bosea massiliensis</name>
    <dbReference type="NCBI Taxonomy" id="151419"/>
    <lineage>
        <taxon>Bacteria</taxon>
        <taxon>Pseudomonadati</taxon>
        <taxon>Pseudomonadota</taxon>
        <taxon>Alphaproteobacteria</taxon>
        <taxon>Hyphomicrobiales</taxon>
        <taxon>Boseaceae</taxon>
        <taxon>Bosea</taxon>
    </lineage>
</organism>
<feature type="compositionally biased region" description="Basic and acidic residues" evidence="1">
    <location>
        <begin position="13"/>
        <end position="22"/>
    </location>
</feature>
<dbReference type="Proteomes" id="UP001596060">
    <property type="component" value="Unassembled WGS sequence"/>
</dbReference>
<protein>
    <submittedName>
        <fullName evidence="2">Uncharacterized protein</fullName>
    </submittedName>
</protein>
<evidence type="ECO:0000313" key="2">
    <source>
        <dbReference type="EMBL" id="MFC5506208.1"/>
    </source>
</evidence>
<accession>A0ABW0P1H6</accession>
<dbReference type="RefSeq" id="WP_377817174.1">
    <property type="nucleotide sequence ID" value="NZ_JBHSLU010000037.1"/>
</dbReference>
<feature type="region of interest" description="Disordered" evidence="1">
    <location>
        <begin position="1"/>
        <end position="22"/>
    </location>
</feature>
<keyword evidence="3" id="KW-1185">Reference proteome</keyword>
<evidence type="ECO:0000256" key="1">
    <source>
        <dbReference type="SAM" id="MobiDB-lite"/>
    </source>
</evidence>
<sequence length="234" mass="26061">MTDTNASNSAPSRAEDRAAAQAERLEAAKKTISEMRDYNNRIGIALPDIRVPTLNEKGDFFWKAQQLPIDGAALGQVVDRLVKEGKMGKDDPVKFDGGEVTRGENGRFQSFTVPLKAKMDNPVIQQAAFRTLMLDRGRQFLADKDNIAMLRNTARQPGENGGTKSVPLTGIKALVRKDDKAYYAFVDKDELLQRLDKSPKIAPYIADAVVKMNENYIARSERLKSQTQSVSKER</sequence>